<dbReference type="PaxDb" id="55529-EKX54167"/>
<dbReference type="AlphaFoldDB" id="L1K0M7"/>
<evidence type="ECO:0000313" key="2">
    <source>
        <dbReference type="EnsemblProtists" id="EKX54167"/>
    </source>
</evidence>
<protein>
    <submittedName>
        <fullName evidence="1 2">Uncharacterized protein</fullName>
    </submittedName>
</protein>
<dbReference type="EMBL" id="JH992968">
    <property type="protein sequence ID" value="EKX54167.1"/>
    <property type="molecule type" value="Genomic_DNA"/>
</dbReference>
<organism evidence="1">
    <name type="scientific">Guillardia theta (strain CCMP2712)</name>
    <name type="common">Cryptophyte</name>
    <dbReference type="NCBI Taxonomy" id="905079"/>
    <lineage>
        <taxon>Eukaryota</taxon>
        <taxon>Cryptophyceae</taxon>
        <taxon>Pyrenomonadales</taxon>
        <taxon>Geminigeraceae</taxon>
        <taxon>Guillardia</taxon>
    </lineage>
</organism>
<name>L1K0M7_GUITC</name>
<proteinExistence type="predicted"/>
<dbReference type="RefSeq" id="XP_005841147.1">
    <property type="nucleotide sequence ID" value="XM_005841090.1"/>
</dbReference>
<dbReference type="HOGENOM" id="CLU_774896_0_0_1"/>
<keyword evidence="3" id="KW-1185">Reference proteome</keyword>
<sequence>MVRPMASPENKLLGMCFASAVSKSTMNVNDVVARTGTYSMYAALAQCCPSCVRLKDVHCGRHGVSEVEFTKCLDKKGFTKMRDRRKGARPCRFDPTKAGLFLFSNRVWKSPDDPEQLKELKESWAILCKQFPCFAMDCSLDKFLGVCRRFHDGWLPYAWRGNQMKSFGDKIGTLTARNEAECTQLGLPSISVADVKPALSSCQNPAAVKAVVQDTVRSVSTATIQQATQASVSVKEEAYDMKDDSSTSKSLWDDAVDNFFGTDWNSQEGFEMSEQDENERLNILEVRGKDSERSCLSFFPGFDGFQQCEGKGGETTSVKGEAEAYSLEPFDAIEEDDIPQPSLVVNTRFAALRPSALA</sequence>
<dbReference type="GeneID" id="17310610"/>
<evidence type="ECO:0000313" key="3">
    <source>
        <dbReference type="Proteomes" id="UP000011087"/>
    </source>
</evidence>
<accession>L1K0M7</accession>
<reference evidence="1 3" key="1">
    <citation type="journal article" date="2012" name="Nature">
        <title>Algal genomes reveal evolutionary mosaicism and the fate of nucleomorphs.</title>
        <authorList>
            <consortium name="DOE Joint Genome Institute"/>
            <person name="Curtis B.A."/>
            <person name="Tanifuji G."/>
            <person name="Burki F."/>
            <person name="Gruber A."/>
            <person name="Irimia M."/>
            <person name="Maruyama S."/>
            <person name="Arias M.C."/>
            <person name="Ball S.G."/>
            <person name="Gile G.H."/>
            <person name="Hirakawa Y."/>
            <person name="Hopkins J.F."/>
            <person name="Kuo A."/>
            <person name="Rensing S.A."/>
            <person name="Schmutz J."/>
            <person name="Symeonidi A."/>
            <person name="Elias M."/>
            <person name="Eveleigh R.J."/>
            <person name="Herman E.K."/>
            <person name="Klute M.J."/>
            <person name="Nakayama T."/>
            <person name="Obornik M."/>
            <person name="Reyes-Prieto A."/>
            <person name="Armbrust E.V."/>
            <person name="Aves S.J."/>
            <person name="Beiko R.G."/>
            <person name="Coutinho P."/>
            <person name="Dacks J.B."/>
            <person name="Durnford D.G."/>
            <person name="Fast N.M."/>
            <person name="Green B.R."/>
            <person name="Grisdale C.J."/>
            <person name="Hempel F."/>
            <person name="Henrissat B."/>
            <person name="Hoppner M.P."/>
            <person name="Ishida K."/>
            <person name="Kim E."/>
            <person name="Koreny L."/>
            <person name="Kroth P.G."/>
            <person name="Liu Y."/>
            <person name="Malik S.B."/>
            <person name="Maier U.G."/>
            <person name="McRose D."/>
            <person name="Mock T."/>
            <person name="Neilson J.A."/>
            <person name="Onodera N.T."/>
            <person name="Poole A.M."/>
            <person name="Pritham E.J."/>
            <person name="Richards T.A."/>
            <person name="Rocap G."/>
            <person name="Roy S.W."/>
            <person name="Sarai C."/>
            <person name="Schaack S."/>
            <person name="Shirato S."/>
            <person name="Slamovits C.H."/>
            <person name="Spencer D.F."/>
            <person name="Suzuki S."/>
            <person name="Worden A.Z."/>
            <person name="Zauner S."/>
            <person name="Barry K."/>
            <person name="Bell C."/>
            <person name="Bharti A.K."/>
            <person name="Crow J.A."/>
            <person name="Grimwood J."/>
            <person name="Kramer R."/>
            <person name="Lindquist E."/>
            <person name="Lucas S."/>
            <person name="Salamov A."/>
            <person name="McFadden G.I."/>
            <person name="Lane C.E."/>
            <person name="Keeling P.J."/>
            <person name="Gray M.W."/>
            <person name="Grigoriev I.V."/>
            <person name="Archibald J.M."/>
        </authorList>
    </citation>
    <scope>NUCLEOTIDE SEQUENCE</scope>
    <source>
        <strain evidence="1 3">CCMP2712</strain>
    </source>
</reference>
<reference evidence="2" key="3">
    <citation type="submission" date="2016-03" db="UniProtKB">
        <authorList>
            <consortium name="EnsemblProtists"/>
        </authorList>
    </citation>
    <scope>IDENTIFICATION</scope>
</reference>
<dbReference type="Proteomes" id="UP000011087">
    <property type="component" value="Unassembled WGS sequence"/>
</dbReference>
<evidence type="ECO:0000313" key="1">
    <source>
        <dbReference type="EMBL" id="EKX54167.1"/>
    </source>
</evidence>
<gene>
    <name evidence="1" type="ORF">GUITHDRAFT_132563</name>
</gene>
<dbReference type="EnsemblProtists" id="EKX54167">
    <property type="protein sequence ID" value="EKX54167"/>
    <property type="gene ID" value="GUITHDRAFT_132563"/>
</dbReference>
<reference evidence="3" key="2">
    <citation type="submission" date="2012-11" db="EMBL/GenBank/DDBJ databases">
        <authorList>
            <person name="Kuo A."/>
            <person name="Curtis B.A."/>
            <person name="Tanifuji G."/>
            <person name="Burki F."/>
            <person name="Gruber A."/>
            <person name="Irimia M."/>
            <person name="Maruyama S."/>
            <person name="Arias M.C."/>
            <person name="Ball S.G."/>
            <person name="Gile G.H."/>
            <person name="Hirakawa Y."/>
            <person name="Hopkins J.F."/>
            <person name="Rensing S.A."/>
            <person name="Schmutz J."/>
            <person name="Symeonidi A."/>
            <person name="Elias M."/>
            <person name="Eveleigh R.J."/>
            <person name="Herman E.K."/>
            <person name="Klute M.J."/>
            <person name="Nakayama T."/>
            <person name="Obornik M."/>
            <person name="Reyes-Prieto A."/>
            <person name="Armbrust E.V."/>
            <person name="Aves S.J."/>
            <person name="Beiko R.G."/>
            <person name="Coutinho P."/>
            <person name="Dacks J.B."/>
            <person name="Durnford D.G."/>
            <person name="Fast N.M."/>
            <person name="Green B.R."/>
            <person name="Grisdale C."/>
            <person name="Hempe F."/>
            <person name="Henrissat B."/>
            <person name="Hoppner M.P."/>
            <person name="Ishida K.-I."/>
            <person name="Kim E."/>
            <person name="Koreny L."/>
            <person name="Kroth P.G."/>
            <person name="Liu Y."/>
            <person name="Malik S.-B."/>
            <person name="Maier U.G."/>
            <person name="McRose D."/>
            <person name="Mock T."/>
            <person name="Neilson J.A."/>
            <person name="Onodera N.T."/>
            <person name="Poole A.M."/>
            <person name="Pritham E.J."/>
            <person name="Richards T.A."/>
            <person name="Rocap G."/>
            <person name="Roy S.W."/>
            <person name="Sarai C."/>
            <person name="Schaack S."/>
            <person name="Shirato S."/>
            <person name="Slamovits C.H."/>
            <person name="Spencer D.F."/>
            <person name="Suzuki S."/>
            <person name="Worden A.Z."/>
            <person name="Zauner S."/>
            <person name="Barry K."/>
            <person name="Bell C."/>
            <person name="Bharti A.K."/>
            <person name="Crow J.A."/>
            <person name="Grimwood J."/>
            <person name="Kramer R."/>
            <person name="Lindquist E."/>
            <person name="Lucas S."/>
            <person name="Salamov A."/>
            <person name="McFadden G.I."/>
            <person name="Lane C.E."/>
            <person name="Keeling P.J."/>
            <person name="Gray M.W."/>
            <person name="Grigoriev I.V."/>
            <person name="Archibald J.M."/>
        </authorList>
    </citation>
    <scope>NUCLEOTIDE SEQUENCE</scope>
    <source>
        <strain evidence="3">CCMP2712</strain>
    </source>
</reference>
<dbReference type="KEGG" id="gtt:GUITHDRAFT_132563"/>